<proteinExistence type="predicted"/>
<reference evidence="1" key="1">
    <citation type="submission" date="2014-11" db="EMBL/GenBank/DDBJ databases">
        <authorList>
            <person name="Amaro Gonzalez C."/>
        </authorList>
    </citation>
    <scope>NUCLEOTIDE SEQUENCE</scope>
</reference>
<evidence type="ECO:0000313" key="1">
    <source>
        <dbReference type="EMBL" id="JAH68645.1"/>
    </source>
</evidence>
<reference evidence="1" key="2">
    <citation type="journal article" date="2015" name="Fish Shellfish Immunol.">
        <title>Early steps in the European eel (Anguilla anguilla)-Vibrio vulnificus interaction in the gills: Role of the RtxA13 toxin.</title>
        <authorList>
            <person name="Callol A."/>
            <person name="Pajuelo D."/>
            <person name="Ebbesson L."/>
            <person name="Teles M."/>
            <person name="MacKenzie S."/>
            <person name="Amaro C."/>
        </authorList>
    </citation>
    <scope>NUCLEOTIDE SEQUENCE</scope>
</reference>
<accession>A0A0E9UTU7</accession>
<organism evidence="1">
    <name type="scientific">Anguilla anguilla</name>
    <name type="common">European freshwater eel</name>
    <name type="synonym">Muraena anguilla</name>
    <dbReference type="NCBI Taxonomy" id="7936"/>
    <lineage>
        <taxon>Eukaryota</taxon>
        <taxon>Metazoa</taxon>
        <taxon>Chordata</taxon>
        <taxon>Craniata</taxon>
        <taxon>Vertebrata</taxon>
        <taxon>Euteleostomi</taxon>
        <taxon>Actinopterygii</taxon>
        <taxon>Neopterygii</taxon>
        <taxon>Teleostei</taxon>
        <taxon>Anguilliformes</taxon>
        <taxon>Anguillidae</taxon>
        <taxon>Anguilla</taxon>
    </lineage>
</organism>
<sequence length="37" mass="4248">MMLKVILNVSFNIAIAKGKLKKDVKGIKIMTEHFFIK</sequence>
<name>A0A0E9UTU7_ANGAN</name>
<dbReference type="AlphaFoldDB" id="A0A0E9UTU7"/>
<protein>
    <submittedName>
        <fullName evidence="1">Uncharacterized protein</fullName>
    </submittedName>
</protein>
<dbReference type="EMBL" id="GBXM01039932">
    <property type="protein sequence ID" value="JAH68645.1"/>
    <property type="molecule type" value="Transcribed_RNA"/>
</dbReference>